<dbReference type="STRING" id="1246637.MTBBW1_970013"/>
<feature type="transmembrane region" description="Helical" evidence="1">
    <location>
        <begin position="6"/>
        <end position="23"/>
    </location>
</feature>
<protein>
    <recommendedName>
        <fullName evidence="4">General secretion pathway protein M</fullName>
    </recommendedName>
</protein>
<keyword evidence="1" id="KW-0472">Membrane</keyword>
<name>A0A1W1HL95_9BACT</name>
<proteinExistence type="predicted"/>
<dbReference type="AlphaFoldDB" id="A0A1W1HL95"/>
<dbReference type="EMBL" id="FWEV01000344">
    <property type="protein sequence ID" value="SLM33233.1"/>
    <property type="molecule type" value="Genomic_DNA"/>
</dbReference>
<keyword evidence="1" id="KW-0812">Transmembrane</keyword>
<dbReference type="Proteomes" id="UP000191931">
    <property type="component" value="Unassembled WGS sequence"/>
</dbReference>
<accession>A0A1W1HL95</accession>
<evidence type="ECO:0000256" key="1">
    <source>
        <dbReference type="SAM" id="Phobius"/>
    </source>
</evidence>
<gene>
    <name evidence="2" type="ORF">MTBBW1_970013</name>
</gene>
<evidence type="ECO:0000313" key="3">
    <source>
        <dbReference type="Proteomes" id="UP000191931"/>
    </source>
</evidence>
<keyword evidence="1" id="KW-1133">Transmembrane helix</keyword>
<evidence type="ECO:0008006" key="4">
    <source>
        <dbReference type="Google" id="ProtNLM"/>
    </source>
</evidence>
<organism evidence="2 3">
    <name type="scientific">Desulfamplus magnetovallimortis</name>
    <dbReference type="NCBI Taxonomy" id="1246637"/>
    <lineage>
        <taxon>Bacteria</taxon>
        <taxon>Pseudomonadati</taxon>
        <taxon>Thermodesulfobacteriota</taxon>
        <taxon>Desulfobacteria</taxon>
        <taxon>Desulfobacterales</taxon>
        <taxon>Desulfobacteraceae</taxon>
        <taxon>Desulfamplus</taxon>
    </lineage>
</organism>
<evidence type="ECO:0000313" key="2">
    <source>
        <dbReference type="EMBL" id="SLM33233.1"/>
    </source>
</evidence>
<reference evidence="2 3" key="1">
    <citation type="submission" date="2017-03" db="EMBL/GenBank/DDBJ databases">
        <authorList>
            <person name="Afonso C.L."/>
            <person name="Miller P.J."/>
            <person name="Scott M.A."/>
            <person name="Spackman E."/>
            <person name="Goraichik I."/>
            <person name="Dimitrov K.M."/>
            <person name="Suarez D.L."/>
            <person name="Swayne D.E."/>
        </authorList>
    </citation>
    <scope>NUCLEOTIDE SEQUENCE [LARGE SCALE GENOMIC DNA]</scope>
    <source>
        <strain evidence="2">PRJEB14757</strain>
    </source>
</reference>
<sequence>MILTAMSVIAIAIITHFIIFPAIDKKENIIHRITIKQKELYEMESLKLRYNKIRQAEIAEKAIVMKRDASFTLFSFLDQLARTIQVRQNVAYMKPSARKSDISGVTISNVKVKLDNLLIDKVVDLINAIETSENGVHITSLSLAASGNDRKLTAVIETETIVLDER</sequence>
<keyword evidence="3" id="KW-1185">Reference proteome</keyword>